<dbReference type="InParanoid" id="A0A2G5E5M4"/>
<dbReference type="AlphaFoldDB" id="A0A2G5E5M4"/>
<feature type="region of interest" description="Disordered" evidence="1">
    <location>
        <begin position="306"/>
        <end position="333"/>
    </location>
</feature>
<protein>
    <recommendedName>
        <fullName evidence="3">DUF1664 domain-containing protein</fullName>
    </recommendedName>
</protein>
<sequence length="357" mass="38040">MALALGKVTILIGAGLLGSVLAREGGMTSASNFISGAIKFVKLVKQDDSSPSVSKPRNDSLIAQVKDLQKQLKDLVDNRPVIIRTGGSSGVKSYGVPVFSVVVVGTAYMWWKGWKLSDLMFATRRGLADACSSVGKQLDQVSSSVKATRQFLSSRIDRVDVTLDECAELTAGTKDEVFQLRGDMKVFSVDVESVHRAVQTLETKIGRIEEKQDITTHGVRVLCDFVHTVEMGRTGASIQASPSSFSRPALMTTASRSNSLPPKVLSLESPSPSSTDEAPKVKLPLQSTVSASGLKEFEGLSGATMTVAKSEVPNDSSSADPKSNGTSSSSRFGWKLPSLNASFLSRTNSATLSFNNI</sequence>
<feature type="signal peptide" evidence="2">
    <location>
        <begin position="1"/>
        <end position="22"/>
    </location>
</feature>
<keyword evidence="2" id="KW-0732">Signal</keyword>
<evidence type="ECO:0000313" key="4">
    <source>
        <dbReference type="EMBL" id="PIA51055.1"/>
    </source>
</evidence>
<feature type="domain" description="DUF1664" evidence="3">
    <location>
        <begin position="90"/>
        <end position="212"/>
    </location>
</feature>
<feature type="chain" id="PRO_5013821445" description="DUF1664 domain-containing protein" evidence="2">
    <location>
        <begin position="23"/>
        <end position="357"/>
    </location>
</feature>
<evidence type="ECO:0000313" key="5">
    <source>
        <dbReference type="Proteomes" id="UP000230069"/>
    </source>
</evidence>
<reference evidence="4 5" key="1">
    <citation type="submission" date="2017-09" db="EMBL/GenBank/DDBJ databases">
        <title>WGS assembly of Aquilegia coerulea Goldsmith.</title>
        <authorList>
            <person name="Hodges S."/>
            <person name="Kramer E."/>
            <person name="Nordborg M."/>
            <person name="Tomkins J."/>
            <person name="Borevitz J."/>
            <person name="Derieg N."/>
            <person name="Yan J."/>
            <person name="Mihaltcheva S."/>
            <person name="Hayes R.D."/>
            <person name="Rokhsar D."/>
        </authorList>
    </citation>
    <scope>NUCLEOTIDE SEQUENCE [LARGE SCALE GENOMIC DNA]</scope>
    <source>
        <strain evidence="5">cv. Goldsmith</strain>
    </source>
</reference>
<gene>
    <name evidence="4" type="ORF">AQUCO_01100110v1</name>
</gene>
<proteinExistence type="predicted"/>
<dbReference type="PANTHER" id="PTHR47289:SF2">
    <property type="entry name" value="TRANSCRIPTION FACTOR, PUTATIVE (DUF1664)-RELATED"/>
    <property type="match status" value="1"/>
</dbReference>
<dbReference type="FunCoup" id="A0A2G5E5M4">
    <property type="interactions" value="2275"/>
</dbReference>
<organism evidence="4 5">
    <name type="scientific">Aquilegia coerulea</name>
    <name type="common">Rocky mountain columbine</name>
    <dbReference type="NCBI Taxonomy" id="218851"/>
    <lineage>
        <taxon>Eukaryota</taxon>
        <taxon>Viridiplantae</taxon>
        <taxon>Streptophyta</taxon>
        <taxon>Embryophyta</taxon>
        <taxon>Tracheophyta</taxon>
        <taxon>Spermatophyta</taxon>
        <taxon>Magnoliopsida</taxon>
        <taxon>Ranunculales</taxon>
        <taxon>Ranunculaceae</taxon>
        <taxon>Thalictroideae</taxon>
        <taxon>Aquilegia</taxon>
    </lineage>
</organism>
<evidence type="ECO:0000256" key="2">
    <source>
        <dbReference type="SAM" id="SignalP"/>
    </source>
</evidence>
<dbReference type="InterPro" id="IPR012458">
    <property type="entry name" value="DUF1664"/>
</dbReference>
<accession>A0A2G5E5M4</accession>
<dbReference type="EMBL" id="KZ305028">
    <property type="protein sequence ID" value="PIA51055.1"/>
    <property type="molecule type" value="Genomic_DNA"/>
</dbReference>
<keyword evidence="5" id="KW-1185">Reference proteome</keyword>
<evidence type="ECO:0000259" key="3">
    <source>
        <dbReference type="Pfam" id="PF07889"/>
    </source>
</evidence>
<dbReference type="PANTHER" id="PTHR47289">
    <property type="entry name" value="TRANSCRIPTION FACTOR, PUTATIVE (DUF1664)-RELATED"/>
    <property type="match status" value="1"/>
</dbReference>
<feature type="compositionally biased region" description="Polar residues" evidence="1">
    <location>
        <begin position="250"/>
        <end position="260"/>
    </location>
</feature>
<evidence type="ECO:0000256" key="1">
    <source>
        <dbReference type="SAM" id="MobiDB-lite"/>
    </source>
</evidence>
<dbReference type="Pfam" id="PF07889">
    <property type="entry name" value="DUF1664"/>
    <property type="match status" value="1"/>
</dbReference>
<dbReference type="Proteomes" id="UP000230069">
    <property type="component" value="Unassembled WGS sequence"/>
</dbReference>
<name>A0A2G5E5M4_AQUCA</name>
<dbReference type="OrthoDB" id="544175at2759"/>
<feature type="region of interest" description="Disordered" evidence="1">
    <location>
        <begin position="250"/>
        <end position="284"/>
    </location>
</feature>
<feature type="compositionally biased region" description="Polar residues" evidence="1">
    <location>
        <begin position="313"/>
        <end position="331"/>
    </location>
</feature>